<dbReference type="Gene3D" id="3.40.50.2000">
    <property type="entry name" value="Glycogen Phosphorylase B"/>
    <property type="match status" value="1"/>
</dbReference>
<evidence type="ECO:0000313" key="3">
    <source>
        <dbReference type="EMBL" id="CAF2018553.1"/>
    </source>
</evidence>
<dbReference type="InterPro" id="IPR048510">
    <property type="entry name" value="WsaF_N"/>
</dbReference>
<name>A0A820F0R9_9BILA</name>
<dbReference type="EMBL" id="CAJOBG010009015">
    <property type="protein sequence ID" value="CAF4257099.1"/>
    <property type="molecule type" value="Genomic_DNA"/>
</dbReference>
<evidence type="ECO:0008006" key="6">
    <source>
        <dbReference type="Google" id="ProtNLM"/>
    </source>
</evidence>
<accession>A0A820F0R9</accession>
<dbReference type="InterPro" id="IPR055050">
    <property type="entry name" value="WsaF_C"/>
</dbReference>
<evidence type="ECO:0000259" key="2">
    <source>
        <dbReference type="Pfam" id="PF22772"/>
    </source>
</evidence>
<dbReference type="Proteomes" id="UP000663856">
    <property type="component" value="Unassembled WGS sequence"/>
</dbReference>
<evidence type="ECO:0000259" key="1">
    <source>
        <dbReference type="Pfam" id="PF21374"/>
    </source>
</evidence>
<dbReference type="Gene3D" id="3.40.50.11090">
    <property type="match status" value="1"/>
</dbReference>
<reference evidence="4" key="1">
    <citation type="submission" date="2021-02" db="EMBL/GenBank/DDBJ databases">
        <authorList>
            <person name="Nowell W R."/>
        </authorList>
    </citation>
    <scope>NUCLEOTIDE SEQUENCE</scope>
</reference>
<evidence type="ECO:0000313" key="4">
    <source>
        <dbReference type="EMBL" id="CAF4257099.1"/>
    </source>
</evidence>
<dbReference type="Pfam" id="PF22772">
    <property type="entry name" value="WsaF_C"/>
    <property type="match status" value="1"/>
</dbReference>
<sequence>YALINGTHTLEKNDSAMKTFSIASDNIPSDNESFSSSESAEIESCEIEKNINQVNYSIQQPSVIGEIDSLTRDRITGWFCVSNATFKNVRTRIYVDSILTKMCFQPDGICANLSVHGKSECLLFGKPGFSYKFPKMLNVGQSVIIQIMVTYTAGYFLLVDFPYKNNALNWKTIEGQKNENVQLRPLQQHRRELKIRQNVSEPIRLNILMCGVTHALTGGPLSILRFAVLASRYGFNVRYINIDGGGIDYTTMMKHMKQYNLLKNFENEIELVWNAHGGSETLSVNPNDLFMGTVYFTALIASFTARHLNNPNIIYFIQDYEPIFFPHDSNWLEAHETYRIPHFPIFSTPFLRTYFEYRKESIFRECVKSACDEQSWTAMPAIKSHTTKQHNRLQQKRRIRRVVVYARPQAPRNAFDLTIYSLSEAVGRGVFMKEDEWEFLGIGADSDVLDFCNLGNRSNVCLHMIRNIPEPEYLKLLSTADIGYSLMVSPHPSLPPLDFAAAGLITVTNSFETKTAESFKKVSKNIIVAEPYLDSLVEGLRKAVSLCDDIESRMKNSKLNWPTEWNDERCYGPPLFERLKLWFKYRKPIF</sequence>
<dbReference type="Proteomes" id="UP000663866">
    <property type="component" value="Unassembled WGS sequence"/>
</dbReference>
<comment type="caution">
    <text evidence="4">The sequence shown here is derived from an EMBL/GenBank/DDBJ whole genome shotgun (WGS) entry which is preliminary data.</text>
</comment>
<dbReference type="AlphaFoldDB" id="A0A820F0R9"/>
<protein>
    <recommendedName>
        <fullName evidence="6">Glycosyltransferase</fullName>
    </recommendedName>
</protein>
<feature type="non-terminal residue" evidence="4">
    <location>
        <position position="1"/>
    </location>
</feature>
<dbReference type="GO" id="GO:0030247">
    <property type="term" value="F:polysaccharide binding"/>
    <property type="evidence" value="ECO:0007669"/>
    <property type="project" value="InterPro"/>
</dbReference>
<proteinExistence type="predicted"/>
<gene>
    <name evidence="4" type="ORF">OVN521_LOCUS29352</name>
    <name evidence="3" type="ORF">WKI299_LOCUS5671</name>
</gene>
<dbReference type="EMBL" id="CAJNRF010001588">
    <property type="protein sequence ID" value="CAF2018553.1"/>
    <property type="molecule type" value="Genomic_DNA"/>
</dbReference>
<dbReference type="Pfam" id="PF21374">
    <property type="entry name" value="WsaF_N"/>
    <property type="match status" value="1"/>
</dbReference>
<feature type="domain" description="WsaF N-terminal" evidence="1">
    <location>
        <begin position="204"/>
        <end position="342"/>
    </location>
</feature>
<feature type="domain" description="WsaF C-terminal" evidence="2">
    <location>
        <begin position="400"/>
        <end position="541"/>
    </location>
</feature>
<organism evidence="4 5">
    <name type="scientific">Rotaria magnacalcarata</name>
    <dbReference type="NCBI Taxonomy" id="392030"/>
    <lineage>
        <taxon>Eukaryota</taxon>
        <taxon>Metazoa</taxon>
        <taxon>Spiralia</taxon>
        <taxon>Gnathifera</taxon>
        <taxon>Rotifera</taxon>
        <taxon>Eurotatoria</taxon>
        <taxon>Bdelloidea</taxon>
        <taxon>Philodinida</taxon>
        <taxon>Philodinidae</taxon>
        <taxon>Rotaria</taxon>
    </lineage>
</organism>
<keyword evidence="5" id="KW-1185">Reference proteome</keyword>
<evidence type="ECO:0000313" key="5">
    <source>
        <dbReference type="Proteomes" id="UP000663866"/>
    </source>
</evidence>